<evidence type="ECO:0000313" key="1">
    <source>
        <dbReference type="EMBL" id="TWT83019.1"/>
    </source>
</evidence>
<dbReference type="Pfam" id="PF07608">
    <property type="entry name" value="DUF1571"/>
    <property type="match status" value="1"/>
</dbReference>
<keyword evidence="2" id="KW-1185">Reference proteome</keyword>
<proteinExistence type="predicted"/>
<name>A0A5C5Z6H0_9BACT</name>
<organism evidence="1 2">
    <name type="scientific">Novipirellula herctigrandis</name>
    <dbReference type="NCBI Taxonomy" id="2527986"/>
    <lineage>
        <taxon>Bacteria</taxon>
        <taxon>Pseudomonadati</taxon>
        <taxon>Planctomycetota</taxon>
        <taxon>Planctomycetia</taxon>
        <taxon>Pirellulales</taxon>
        <taxon>Pirellulaceae</taxon>
        <taxon>Novipirellula</taxon>
    </lineage>
</organism>
<gene>
    <name evidence="1" type="ORF">CA13_44820</name>
</gene>
<protein>
    <recommendedName>
        <fullName evidence="3">DUF1571 domain-containing protein</fullName>
    </recommendedName>
</protein>
<comment type="caution">
    <text evidence="1">The sequence shown here is derived from an EMBL/GenBank/DDBJ whole genome shotgun (WGS) entry which is preliminary data.</text>
</comment>
<dbReference type="EMBL" id="SJPJ01000001">
    <property type="protein sequence ID" value="TWT83019.1"/>
    <property type="molecule type" value="Genomic_DNA"/>
</dbReference>
<evidence type="ECO:0000313" key="2">
    <source>
        <dbReference type="Proteomes" id="UP000315010"/>
    </source>
</evidence>
<sequence length="420" mass="46761">MRASPIVPVIQVGAVRSSRLLSSKCSHAGWGQPAMSSHKAQTRMPPVKGRANTLPLGEYTAIGQKYTAIGQKYTAIGQIRSAQTGVNHPHPFLGALIRRKLDQPKIPVVSHLCDSDMGRTEQIWKLFMTIPRRQFCALLGSIAATGSSIPLFAEDREFAEPVHRVANATSVTPKQMTHPLDRALEMARDGLESCRKQIDDYTAILVKRERVGSSLGGHEFMFAKVRNRKVHNGQIVQPLSVYLNFLKPSSVKGREVIFVENQNDGNIIAHEGGFKGKFLPTVSIPPDGMLAMRGQRYPMTEIGVENLIVKLIERGEQAKHTPGVKCEFRKNAKIKGRTCTVLHVTQPIKTPQGAEFHQAEVFMDDVVNVPIRYVAYDWPQKPGGPLNVLEEYTYLDIKVNVGLTDADFNPHNDEYNFYSK</sequence>
<evidence type="ECO:0008006" key="3">
    <source>
        <dbReference type="Google" id="ProtNLM"/>
    </source>
</evidence>
<reference evidence="1 2" key="1">
    <citation type="submission" date="2019-02" db="EMBL/GenBank/DDBJ databases">
        <title>Deep-cultivation of Planctomycetes and their phenomic and genomic characterization uncovers novel biology.</title>
        <authorList>
            <person name="Wiegand S."/>
            <person name="Jogler M."/>
            <person name="Boedeker C."/>
            <person name="Pinto D."/>
            <person name="Vollmers J."/>
            <person name="Rivas-Marin E."/>
            <person name="Kohn T."/>
            <person name="Peeters S.H."/>
            <person name="Heuer A."/>
            <person name="Rast P."/>
            <person name="Oberbeckmann S."/>
            <person name="Bunk B."/>
            <person name="Jeske O."/>
            <person name="Meyerdierks A."/>
            <person name="Storesund J.E."/>
            <person name="Kallscheuer N."/>
            <person name="Luecker S."/>
            <person name="Lage O.M."/>
            <person name="Pohl T."/>
            <person name="Merkel B.J."/>
            <person name="Hornburger P."/>
            <person name="Mueller R.-W."/>
            <person name="Bruemmer F."/>
            <person name="Labrenz M."/>
            <person name="Spormann A.M."/>
            <person name="Op Den Camp H."/>
            <person name="Overmann J."/>
            <person name="Amann R."/>
            <person name="Jetten M.S.M."/>
            <person name="Mascher T."/>
            <person name="Medema M.H."/>
            <person name="Devos D.P."/>
            <person name="Kaster A.-K."/>
            <person name="Ovreas L."/>
            <person name="Rohde M."/>
            <person name="Galperin M.Y."/>
            <person name="Jogler C."/>
        </authorList>
    </citation>
    <scope>NUCLEOTIDE SEQUENCE [LARGE SCALE GENOMIC DNA]</scope>
    <source>
        <strain evidence="1 2">CA13</strain>
    </source>
</reference>
<dbReference type="Proteomes" id="UP000315010">
    <property type="component" value="Unassembled WGS sequence"/>
</dbReference>
<accession>A0A5C5Z6H0</accession>
<dbReference type="AlphaFoldDB" id="A0A5C5Z6H0"/>
<dbReference type="InterPro" id="IPR011465">
    <property type="entry name" value="DUF1571"/>
</dbReference>